<dbReference type="EMBL" id="JAMYRI010000006">
    <property type="protein sequence ID" value="MER9284721.1"/>
    <property type="molecule type" value="Genomic_DNA"/>
</dbReference>
<protein>
    <submittedName>
        <fullName evidence="1">Helicase RepA family protein</fullName>
    </submittedName>
</protein>
<reference evidence="1 2" key="1">
    <citation type="journal article" date="2024" name="Proc. Natl. Acad. Sci. U.S.A.">
        <title>The evolutionary genomics of adaptation to stress in wild rhizobium bacteria.</title>
        <authorList>
            <person name="Kehlet-Delgado H."/>
            <person name="Montoya A.P."/>
            <person name="Jensen K.T."/>
            <person name="Wendlandt C.E."/>
            <person name="Dexheimer C."/>
            <person name="Roberts M."/>
            <person name="Torres Martinez L."/>
            <person name="Friesen M.L."/>
            <person name="Griffitts J.S."/>
            <person name="Porter S.S."/>
        </authorList>
    </citation>
    <scope>NUCLEOTIDE SEQUENCE [LARGE SCALE GENOMIC DNA]</scope>
    <source>
        <strain evidence="1 2">M0468</strain>
    </source>
</reference>
<keyword evidence="1" id="KW-0547">Nucleotide-binding</keyword>
<keyword evidence="1" id="KW-0378">Hydrolase</keyword>
<gene>
    <name evidence="1" type="ORF">NKI81_12245</name>
</gene>
<accession>A0ACC6SYZ3</accession>
<evidence type="ECO:0000313" key="2">
    <source>
        <dbReference type="Proteomes" id="UP001480082"/>
    </source>
</evidence>
<comment type="caution">
    <text evidence="1">The sequence shown here is derived from an EMBL/GenBank/DDBJ whole genome shotgun (WGS) entry which is preliminary data.</text>
</comment>
<name>A0ACC6SYZ3_9HYPH</name>
<dbReference type="Proteomes" id="UP001480082">
    <property type="component" value="Unassembled WGS sequence"/>
</dbReference>
<keyword evidence="2" id="KW-1185">Reference proteome</keyword>
<evidence type="ECO:0000313" key="1">
    <source>
        <dbReference type="EMBL" id="MER9284721.1"/>
    </source>
</evidence>
<keyword evidence="1" id="KW-0067">ATP-binding</keyword>
<proteinExistence type="predicted"/>
<sequence>MTTPATQARALGANANSCKPANQNNPPTAAAVPSIERFFETTFGPGVDKSSVHVVTFGPAPGLGEAKWFGQRWHGAVFNPGWNNYFTIAPLKPGMGRTLGAVLRHVLIVADDVKTKVDPVVLAAAMGCPPTFKIETSPGNETWGWKLSKSVDPADTDNVQLLAAIRDHMKHNGLTDPGTADPVRLIRLYVGTNTKEAYQNPFDGSFPSCSLVEWNPDATVDLEVLGERLLGPDFWTIARSGNFLSMAQVRDGSGSADYSDPLVKLAAEIGLNPRRGSGAGKIDADCPNMAAHSQRPESGFAFLGSGIVKCQHGECGHLTVKDMHSLMYEQYGAQVAGRKASGALVDDGTGHLADVFTGEYVPATGPNFIAQQVFEANPIDATELSAVVAASSKAALTRAGLPATFKPAAFQLRSSTSIPPRQWVYGNIFIRGHVSLLVSPGGIGKSSLVLGEALASATNRALLSDTPVKALRVLSWNLEDPADELEKRAVAAAKHHGLTDADIGGRFFQISGRDVPLKIVKIGPNGSAVVQLAVVDWLVALLRAEQIDLLIVDPFVGTHDAPENDNTAMNAAVAAWREVADRAQCAVLLVHHVSKAAALDGDAQGIYGSRGGGALIDGYHSLGAQDQSCPHGTLAPLYS</sequence>
<keyword evidence="1" id="KW-0347">Helicase</keyword>
<organism evidence="1 2">
    <name type="scientific">Mesorhizobium australicum</name>
    <dbReference type="NCBI Taxonomy" id="536018"/>
    <lineage>
        <taxon>Bacteria</taxon>
        <taxon>Pseudomonadati</taxon>
        <taxon>Pseudomonadota</taxon>
        <taxon>Alphaproteobacteria</taxon>
        <taxon>Hyphomicrobiales</taxon>
        <taxon>Phyllobacteriaceae</taxon>
        <taxon>Mesorhizobium</taxon>
    </lineage>
</organism>